<comment type="caution">
    <text evidence="1">The sequence shown here is derived from an EMBL/GenBank/DDBJ whole genome shotgun (WGS) entry which is preliminary data.</text>
</comment>
<organism evidence="1 2">
    <name type="scientific">Rathayibacter iranicus NCPPB 2253 = VKM Ac-1602</name>
    <dbReference type="NCBI Taxonomy" id="1328868"/>
    <lineage>
        <taxon>Bacteria</taxon>
        <taxon>Bacillati</taxon>
        <taxon>Actinomycetota</taxon>
        <taxon>Actinomycetes</taxon>
        <taxon>Micrococcales</taxon>
        <taxon>Microbacteriaceae</taxon>
        <taxon>Rathayibacter</taxon>
    </lineage>
</organism>
<keyword evidence="2" id="KW-1185">Reference proteome</keyword>
<reference evidence="1 2" key="1">
    <citation type="submission" date="2018-03" db="EMBL/GenBank/DDBJ databases">
        <title>Genomic Encyclopedia of Type Strains, Phase III (KMG-III): the genomes of soil and plant-associated and newly described type strains.</title>
        <authorList>
            <person name="Whitman W."/>
        </authorList>
    </citation>
    <scope>NUCLEOTIDE SEQUENCE [LARGE SCALE GENOMIC DNA]</scope>
    <source>
        <strain evidence="1 2">VKM Ac-1602</strain>
    </source>
</reference>
<dbReference type="Proteomes" id="UP000245674">
    <property type="component" value="Unassembled WGS sequence"/>
</dbReference>
<proteinExistence type="predicted"/>
<sequence length="30" mass="3499">MSEFYAWEAGIVTRVKHSIALLTLLFSHYD</sequence>
<accession>A0ABX5LG98</accession>
<gene>
    <name evidence="1" type="ORF">B0H03_101248</name>
</gene>
<name>A0ABX5LG98_9MICO</name>
<dbReference type="EMBL" id="QGDV01000001">
    <property type="protein sequence ID" value="PWJ66795.1"/>
    <property type="molecule type" value="Genomic_DNA"/>
</dbReference>
<evidence type="ECO:0000313" key="1">
    <source>
        <dbReference type="EMBL" id="PWJ66795.1"/>
    </source>
</evidence>
<evidence type="ECO:0000313" key="2">
    <source>
        <dbReference type="Proteomes" id="UP000245674"/>
    </source>
</evidence>
<protein>
    <submittedName>
        <fullName evidence="1">Uncharacterized protein</fullName>
    </submittedName>
</protein>